<evidence type="ECO:0000313" key="2">
    <source>
        <dbReference type="Proteomes" id="UP000199651"/>
    </source>
</evidence>
<proteinExistence type="predicted"/>
<dbReference type="RefSeq" id="WP_091369069.1">
    <property type="nucleotide sequence ID" value="NZ_FNDV01000003.1"/>
</dbReference>
<dbReference type="AlphaFoldDB" id="A0A1H0FKP5"/>
<dbReference type="Proteomes" id="UP000199651">
    <property type="component" value="Unassembled WGS sequence"/>
</dbReference>
<protein>
    <submittedName>
        <fullName evidence="1">Uncharacterized protein</fullName>
    </submittedName>
</protein>
<accession>A0A1H0FKP5</accession>
<gene>
    <name evidence="1" type="ORF">SAMN05192558_101405</name>
</gene>
<reference evidence="2" key="1">
    <citation type="submission" date="2016-10" db="EMBL/GenBank/DDBJ databases">
        <authorList>
            <person name="Varghese N."/>
            <person name="Submissions S."/>
        </authorList>
    </citation>
    <scope>NUCLEOTIDE SEQUENCE [LARGE SCALE GENOMIC DNA]</scope>
    <source>
        <strain evidence="2">IBRC-M 10655</strain>
    </source>
</reference>
<keyword evidence="2" id="KW-1185">Reference proteome</keyword>
<dbReference type="OrthoDB" id="3693046at2"/>
<dbReference type="STRING" id="504798.SAMN05421871_103465"/>
<name>A0A1H0FKP5_9PSEU</name>
<dbReference type="EMBL" id="FNJB01000001">
    <property type="protein sequence ID" value="SDN95039.1"/>
    <property type="molecule type" value="Genomic_DNA"/>
</dbReference>
<sequence length="89" mass="9260">MTGSEAEALRHCAAGSVLFHSGLWGGPMGFVWADADGAAAGHVPQWESEALTILERKRLVAIEPTGGARDARVVVTPIGSLHLTQDLAA</sequence>
<organism evidence="1 2">
    <name type="scientific">Actinokineospora alba</name>
    <dbReference type="NCBI Taxonomy" id="504798"/>
    <lineage>
        <taxon>Bacteria</taxon>
        <taxon>Bacillati</taxon>
        <taxon>Actinomycetota</taxon>
        <taxon>Actinomycetes</taxon>
        <taxon>Pseudonocardiales</taxon>
        <taxon>Pseudonocardiaceae</taxon>
        <taxon>Actinokineospora</taxon>
    </lineage>
</organism>
<evidence type="ECO:0000313" key="1">
    <source>
        <dbReference type="EMBL" id="SDN95039.1"/>
    </source>
</evidence>